<keyword evidence="3" id="KW-1185">Reference proteome</keyword>
<proteinExistence type="predicted"/>
<name>A0ABQ7UGZ6_SOLTU</name>
<protein>
    <submittedName>
        <fullName evidence="2">Uncharacterized protein</fullName>
    </submittedName>
</protein>
<dbReference type="EMBL" id="JAIVGD010000019">
    <property type="protein sequence ID" value="KAH0748878.1"/>
    <property type="molecule type" value="Genomic_DNA"/>
</dbReference>
<feature type="region of interest" description="Disordered" evidence="1">
    <location>
        <begin position="1"/>
        <end position="54"/>
    </location>
</feature>
<dbReference type="Proteomes" id="UP000826656">
    <property type="component" value="Unassembled WGS sequence"/>
</dbReference>
<sequence>MPRGPSYPTPSGTSRLRALRPFLPYPPGISRLRAPRPPPLPLSGPRGAPEAPVPYHLGDFEAPCLEVAYPTPRGPRGAVPRGPPPLLPGDFEVPCPETPAFTP</sequence>
<organism evidence="2 3">
    <name type="scientific">Solanum tuberosum</name>
    <name type="common">Potato</name>
    <dbReference type="NCBI Taxonomy" id="4113"/>
    <lineage>
        <taxon>Eukaryota</taxon>
        <taxon>Viridiplantae</taxon>
        <taxon>Streptophyta</taxon>
        <taxon>Embryophyta</taxon>
        <taxon>Tracheophyta</taxon>
        <taxon>Spermatophyta</taxon>
        <taxon>Magnoliopsida</taxon>
        <taxon>eudicotyledons</taxon>
        <taxon>Gunneridae</taxon>
        <taxon>Pentapetalae</taxon>
        <taxon>asterids</taxon>
        <taxon>lamiids</taxon>
        <taxon>Solanales</taxon>
        <taxon>Solanaceae</taxon>
        <taxon>Solanoideae</taxon>
        <taxon>Solaneae</taxon>
        <taxon>Solanum</taxon>
    </lineage>
</organism>
<feature type="region of interest" description="Disordered" evidence="1">
    <location>
        <begin position="73"/>
        <end position="103"/>
    </location>
</feature>
<evidence type="ECO:0000313" key="3">
    <source>
        <dbReference type="Proteomes" id="UP000826656"/>
    </source>
</evidence>
<comment type="caution">
    <text evidence="2">The sequence shown here is derived from an EMBL/GenBank/DDBJ whole genome shotgun (WGS) entry which is preliminary data.</text>
</comment>
<accession>A0ABQ7UGZ6</accession>
<gene>
    <name evidence="2" type="ORF">KY290_028110</name>
</gene>
<evidence type="ECO:0000256" key="1">
    <source>
        <dbReference type="SAM" id="MobiDB-lite"/>
    </source>
</evidence>
<reference evidence="2 3" key="1">
    <citation type="journal article" date="2021" name="bioRxiv">
        <title>Chromosome-scale and haplotype-resolved genome assembly of a tetraploid potato cultivar.</title>
        <authorList>
            <person name="Sun H."/>
            <person name="Jiao W.-B."/>
            <person name="Krause K."/>
            <person name="Campoy J.A."/>
            <person name="Goel M."/>
            <person name="Folz-Donahue K."/>
            <person name="Kukat C."/>
            <person name="Huettel B."/>
            <person name="Schneeberger K."/>
        </authorList>
    </citation>
    <scope>NUCLEOTIDE SEQUENCE [LARGE SCALE GENOMIC DNA]</scope>
    <source>
        <strain evidence="2">SolTubOtavaFocal</strain>
        <tissue evidence="2">Leaves</tissue>
    </source>
</reference>
<evidence type="ECO:0000313" key="2">
    <source>
        <dbReference type="EMBL" id="KAH0748878.1"/>
    </source>
</evidence>